<evidence type="ECO:0000256" key="1">
    <source>
        <dbReference type="PROSITE-ProRule" id="PRU00169"/>
    </source>
</evidence>
<proteinExistence type="predicted"/>
<accession>A0A5S3PMY5</accession>
<comment type="caution">
    <text evidence="3">The sequence shown here is derived from an EMBL/GenBank/DDBJ whole genome shotgun (WGS) entry which is preliminary data.</text>
</comment>
<dbReference type="InterPro" id="IPR052893">
    <property type="entry name" value="TCS_response_regulator"/>
</dbReference>
<dbReference type="EMBL" id="VANS01000001">
    <property type="protein sequence ID" value="TMM55636.1"/>
    <property type="molecule type" value="Genomic_DNA"/>
</dbReference>
<feature type="domain" description="Response regulatory" evidence="2">
    <location>
        <begin position="1"/>
        <end position="123"/>
    </location>
</feature>
<dbReference type="AlphaFoldDB" id="A0A5S3PMY5"/>
<dbReference type="SMART" id="SM00448">
    <property type="entry name" value="REC"/>
    <property type="match status" value="1"/>
</dbReference>
<dbReference type="InterPro" id="IPR011006">
    <property type="entry name" value="CheY-like_superfamily"/>
</dbReference>
<dbReference type="Gene3D" id="3.40.50.2300">
    <property type="match status" value="1"/>
</dbReference>
<feature type="modified residue" description="4-aspartylphosphate" evidence="1">
    <location>
        <position position="53"/>
    </location>
</feature>
<gene>
    <name evidence="3" type="ORF">FDT80_06260</name>
</gene>
<keyword evidence="4" id="KW-1185">Reference proteome</keyword>
<dbReference type="OrthoDB" id="9793549at2"/>
<name>A0A5S3PMY5_9RHOB</name>
<dbReference type="PANTHER" id="PTHR44520">
    <property type="entry name" value="RESPONSE REGULATOR RCP1-RELATED"/>
    <property type="match status" value="1"/>
</dbReference>
<sequence>MLVDDSTLDNKLHARVINRTGLAKTVLTFSMAEDALAYLREPGAIPVDLILLDINMPRMDGFEMLEATVREFGDAFDPSVVVMLTTSLDPRDQERARSFSAIKDYFQKPLTTDRFTELVEALNG</sequence>
<keyword evidence="1" id="KW-0597">Phosphoprotein</keyword>
<dbReference type="SUPFAM" id="SSF52172">
    <property type="entry name" value="CheY-like"/>
    <property type="match status" value="1"/>
</dbReference>
<evidence type="ECO:0000259" key="2">
    <source>
        <dbReference type="PROSITE" id="PS50110"/>
    </source>
</evidence>
<evidence type="ECO:0000313" key="3">
    <source>
        <dbReference type="EMBL" id="TMM55636.1"/>
    </source>
</evidence>
<reference evidence="3 4" key="1">
    <citation type="submission" date="2019-05" db="EMBL/GenBank/DDBJ databases">
        <title>Sulfitobacter sabulilitoris sp. nov., isolated from a marine sand.</title>
        <authorList>
            <person name="Yoon J.-H."/>
        </authorList>
    </citation>
    <scope>NUCLEOTIDE SEQUENCE [LARGE SCALE GENOMIC DNA]</scope>
    <source>
        <strain evidence="3 4">HSMS-29</strain>
    </source>
</reference>
<organism evidence="3 4">
    <name type="scientific">Sulfitobacter sabulilitoris</name>
    <dbReference type="NCBI Taxonomy" id="2562655"/>
    <lineage>
        <taxon>Bacteria</taxon>
        <taxon>Pseudomonadati</taxon>
        <taxon>Pseudomonadota</taxon>
        <taxon>Alphaproteobacteria</taxon>
        <taxon>Rhodobacterales</taxon>
        <taxon>Roseobacteraceae</taxon>
        <taxon>Sulfitobacter</taxon>
    </lineage>
</organism>
<dbReference type="InterPro" id="IPR001789">
    <property type="entry name" value="Sig_transdc_resp-reg_receiver"/>
</dbReference>
<dbReference type="PANTHER" id="PTHR44520:SF2">
    <property type="entry name" value="RESPONSE REGULATOR RCP1"/>
    <property type="match status" value="1"/>
</dbReference>
<dbReference type="PROSITE" id="PS50110">
    <property type="entry name" value="RESPONSE_REGULATORY"/>
    <property type="match status" value="1"/>
</dbReference>
<dbReference type="Pfam" id="PF00072">
    <property type="entry name" value="Response_reg"/>
    <property type="match status" value="1"/>
</dbReference>
<dbReference type="GO" id="GO:0000160">
    <property type="term" value="P:phosphorelay signal transduction system"/>
    <property type="evidence" value="ECO:0007669"/>
    <property type="project" value="InterPro"/>
</dbReference>
<dbReference type="Proteomes" id="UP000309550">
    <property type="component" value="Unassembled WGS sequence"/>
</dbReference>
<evidence type="ECO:0000313" key="4">
    <source>
        <dbReference type="Proteomes" id="UP000309550"/>
    </source>
</evidence>
<protein>
    <submittedName>
        <fullName evidence="3">Response regulator</fullName>
    </submittedName>
</protein>